<dbReference type="PANTHER" id="PTHR31851">
    <property type="entry name" value="FE(2+)/MN(2+) TRANSPORTER PCL1"/>
    <property type="match status" value="1"/>
</dbReference>
<comment type="caution">
    <text evidence="11">The sequence shown here is derived from an EMBL/GenBank/DDBJ whole genome shotgun (WGS) entry which is preliminary data.</text>
</comment>
<comment type="similarity">
    <text evidence="2 9">Belongs to the CCC1 family.</text>
</comment>
<feature type="compositionally biased region" description="Basic and acidic residues" evidence="10">
    <location>
        <begin position="12"/>
        <end position="26"/>
    </location>
</feature>
<sequence length="185" mass="20452">MKIAYTFPFSSMKERDFEAGHQEGEPRNQGSKRQRPKRGKSSRKNRGSAKSNSNSCVAASAAYLVRGILPLLAAFAIKDQNIRVIVAAAISYFSMLVLGNVAAALRKASVARSCARVLVGGSIEIVVMIRRRKVLEIEKILGQFKHMKLMVSGQRVKIKFRSQNSRSRGLDISLAASHLVDFNLF</sequence>
<keyword evidence="12" id="KW-1185">Reference proteome</keyword>
<dbReference type="InterPro" id="IPR008217">
    <property type="entry name" value="Ccc1_fam"/>
</dbReference>
<dbReference type="GO" id="GO:0030026">
    <property type="term" value="P:intracellular manganese ion homeostasis"/>
    <property type="evidence" value="ECO:0007669"/>
    <property type="project" value="InterPro"/>
</dbReference>
<accession>A0AA88UUK1</accession>
<evidence type="ECO:0000256" key="9">
    <source>
        <dbReference type="RuleBase" id="RU369115"/>
    </source>
</evidence>
<feature type="compositionally biased region" description="Basic residues" evidence="10">
    <location>
        <begin position="30"/>
        <end position="47"/>
    </location>
</feature>
<feature type="transmembrane region" description="Helical" evidence="9">
    <location>
        <begin position="84"/>
        <end position="104"/>
    </location>
</feature>
<dbReference type="GO" id="GO:0005381">
    <property type="term" value="F:iron ion transmembrane transporter activity"/>
    <property type="evidence" value="ECO:0007669"/>
    <property type="project" value="UniProtKB-UniRule"/>
</dbReference>
<gene>
    <name evidence="11" type="ORF">RJ640_020182</name>
</gene>
<dbReference type="Proteomes" id="UP001187471">
    <property type="component" value="Unassembled WGS sequence"/>
</dbReference>
<protein>
    <recommendedName>
        <fullName evidence="9">Vacuolar iron transporter</fullName>
    </recommendedName>
</protein>
<keyword evidence="3" id="KW-0408">Iron</keyword>
<dbReference type="AlphaFoldDB" id="A0AA88UUK1"/>
<keyword evidence="9" id="KW-0406">Ion transport</keyword>
<dbReference type="Pfam" id="PF01988">
    <property type="entry name" value="VIT1"/>
    <property type="match status" value="1"/>
</dbReference>
<comment type="subcellular location">
    <subcellularLocation>
        <location evidence="1 9">Vacuole membrane</location>
        <topology evidence="1 9">Multi-pass membrane protein</topology>
    </subcellularLocation>
</comment>
<proteinExistence type="inferred from homology"/>
<evidence type="ECO:0000256" key="8">
    <source>
        <dbReference type="ARBA" id="ARBA00044464"/>
    </source>
</evidence>
<dbReference type="EMBL" id="JAVXUO010000069">
    <property type="protein sequence ID" value="KAK2995716.1"/>
    <property type="molecule type" value="Genomic_DNA"/>
</dbReference>
<dbReference type="GO" id="GO:0005774">
    <property type="term" value="C:vacuolar membrane"/>
    <property type="evidence" value="ECO:0007669"/>
    <property type="project" value="UniProtKB-SubCell"/>
</dbReference>
<evidence type="ECO:0000256" key="3">
    <source>
        <dbReference type="ARBA" id="ARBA00022496"/>
    </source>
</evidence>
<evidence type="ECO:0000256" key="7">
    <source>
        <dbReference type="ARBA" id="ARBA00023136"/>
    </source>
</evidence>
<keyword evidence="5 9" id="KW-0812">Transmembrane</keyword>
<evidence type="ECO:0000256" key="6">
    <source>
        <dbReference type="ARBA" id="ARBA00022989"/>
    </source>
</evidence>
<dbReference type="GO" id="GO:0005384">
    <property type="term" value="F:manganese ion transmembrane transporter activity"/>
    <property type="evidence" value="ECO:0007669"/>
    <property type="project" value="InterPro"/>
</dbReference>
<evidence type="ECO:0000313" key="12">
    <source>
        <dbReference type="Proteomes" id="UP001187471"/>
    </source>
</evidence>
<keyword evidence="4 9" id="KW-0926">Vacuole</keyword>
<organism evidence="11 12">
    <name type="scientific">Escallonia rubra</name>
    <dbReference type="NCBI Taxonomy" id="112253"/>
    <lineage>
        <taxon>Eukaryota</taxon>
        <taxon>Viridiplantae</taxon>
        <taxon>Streptophyta</taxon>
        <taxon>Embryophyta</taxon>
        <taxon>Tracheophyta</taxon>
        <taxon>Spermatophyta</taxon>
        <taxon>Magnoliopsida</taxon>
        <taxon>eudicotyledons</taxon>
        <taxon>Gunneridae</taxon>
        <taxon>Pentapetalae</taxon>
        <taxon>asterids</taxon>
        <taxon>campanulids</taxon>
        <taxon>Escalloniales</taxon>
        <taxon>Escalloniaceae</taxon>
        <taxon>Escallonia</taxon>
    </lineage>
</organism>
<evidence type="ECO:0000256" key="2">
    <source>
        <dbReference type="ARBA" id="ARBA00007049"/>
    </source>
</evidence>
<evidence type="ECO:0000313" key="11">
    <source>
        <dbReference type="EMBL" id="KAK2995716.1"/>
    </source>
</evidence>
<comment type="caution">
    <text evidence="9">Lacks conserved residue(s) required for the propagation of feature annotation.</text>
</comment>
<evidence type="ECO:0000256" key="4">
    <source>
        <dbReference type="ARBA" id="ARBA00022554"/>
    </source>
</evidence>
<evidence type="ECO:0000256" key="10">
    <source>
        <dbReference type="SAM" id="MobiDB-lite"/>
    </source>
</evidence>
<reference evidence="11" key="1">
    <citation type="submission" date="2022-12" db="EMBL/GenBank/DDBJ databases">
        <title>Draft genome assemblies for two species of Escallonia (Escalloniales).</title>
        <authorList>
            <person name="Chanderbali A."/>
            <person name="Dervinis C."/>
            <person name="Anghel I."/>
            <person name="Soltis D."/>
            <person name="Soltis P."/>
            <person name="Zapata F."/>
        </authorList>
    </citation>
    <scope>NUCLEOTIDE SEQUENCE</scope>
    <source>
        <strain evidence="11">UCBG92.1500</strain>
        <tissue evidence="11">Leaf</tissue>
    </source>
</reference>
<keyword evidence="9" id="KW-0813">Transport</keyword>
<comment type="catalytic activity">
    <reaction evidence="8">
        <text>Fe(2+)(in) = Fe(2+)(out)</text>
        <dbReference type="Rhea" id="RHEA:28486"/>
        <dbReference type="ChEBI" id="CHEBI:29033"/>
    </reaction>
    <physiologicalReaction direction="left-to-right" evidence="8">
        <dbReference type="Rhea" id="RHEA:28487"/>
    </physiologicalReaction>
</comment>
<feature type="region of interest" description="Disordered" evidence="10">
    <location>
        <begin position="1"/>
        <end position="52"/>
    </location>
</feature>
<comment type="function">
    <text evidence="9">Vacuolar Fe(2+) uptake transporter.</text>
</comment>
<evidence type="ECO:0000256" key="5">
    <source>
        <dbReference type="ARBA" id="ARBA00022692"/>
    </source>
</evidence>
<keyword evidence="7 9" id="KW-0472">Membrane</keyword>
<dbReference type="GO" id="GO:0140315">
    <property type="term" value="F:iron ion sequestering activity"/>
    <property type="evidence" value="ECO:0007669"/>
    <property type="project" value="UniProtKB-UniRule"/>
</dbReference>
<feature type="transmembrane region" description="Helical" evidence="9">
    <location>
        <begin position="57"/>
        <end position="77"/>
    </location>
</feature>
<evidence type="ECO:0000256" key="1">
    <source>
        <dbReference type="ARBA" id="ARBA00004128"/>
    </source>
</evidence>
<keyword evidence="6 9" id="KW-1133">Transmembrane helix</keyword>
<keyword evidence="3" id="KW-0410">Iron transport</keyword>
<name>A0AA88UUK1_9ASTE</name>